<protein>
    <submittedName>
        <fullName evidence="1">Uncharacterized protein</fullName>
    </submittedName>
</protein>
<evidence type="ECO:0000313" key="1">
    <source>
        <dbReference type="EMBL" id="KAH3889408.1"/>
    </source>
</evidence>
<name>A0A9D4S3T3_DREPO</name>
<sequence>MFKSICQNHAKLSGLGHFVYREKAFMLKKASEYNVKIILSDNSQQCNINAICVLHDGHIVVADNQNKIIKLLDQNYKVIHHKGVSCHPCDMCQVDTNEVGVTMNPSKKHEVQFISVNDGRLVKGRRLKLPRTCNGIACHQNDLYITSDTALCKYTMSGQMVSTLYEDASANGAGTEVW</sequence>
<comment type="caution">
    <text evidence="1">The sequence shown here is derived from an EMBL/GenBank/DDBJ whole genome shotgun (WGS) entry which is preliminary data.</text>
</comment>
<reference evidence="1" key="1">
    <citation type="journal article" date="2019" name="bioRxiv">
        <title>The Genome of the Zebra Mussel, Dreissena polymorpha: A Resource for Invasive Species Research.</title>
        <authorList>
            <person name="McCartney M.A."/>
            <person name="Auch B."/>
            <person name="Kono T."/>
            <person name="Mallez S."/>
            <person name="Zhang Y."/>
            <person name="Obille A."/>
            <person name="Becker A."/>
            <person name="Abrahante J.E."/>
            <person name="Garbe J."/>
            <person name="Badalamenti J.P."/>
            <person name="Herman A."/>
            <person name="Mangelson H."/>
            <person name="Liachko I."/>
            <person name="Sullivan S."/>
            <person name="Sone E.D."/>
            <person name="Koren S."/>
            <person name="Silverstein K.A.T."/>
            <person name="Beckman K.B."/>
            <person name="Gohl D.M."/>
        </authorList>
    </citation>
    <scope>NUCLEOTIDE SEQUENCE</scope>
    <source>
        <strain evidence="1">Duluth1</strain>
        <tissue evidence="1">Whole animal</tissue>
    </source>
</reference>
<dbReference type="InterPro" id="IPR011044">
    <property type="entry name" value="Quino_amine_DH_bsu"/>
</dbReference>
<gene>
    <name evidence="1" type="ORF">DPMN_013462</name>
</gene>
<accession>A0A9D4S3T3</accession>
<dbReference type="AlphaFoldDB" id="A0A9D4S3T3"/>
<dbReference type="Gene3D" id="2.120.10.30">
    <property type="entry name" value="TolB, C-terminal domain"/>
    <property type="match status" value="1"/>
</dbReference>
<dbReference type="InterPro" id="IPR011042">
    <property type="entry name" value="6-blade_b-propeller_TolB-like"/>
</dbReference>
<dbReference type="SUPFAM" id="SSF50969">
    <property type="entry name" value="YVTN repeat-like/Quinoprotein amine dehydrogenase"/>
    <property type="match status" value="1"/>
</dbReference>
<proteinExistence type="predicted"/>
<keyword evidence="2" id="KW-1185">Reference proteome</keyword>
<evidence type="ECO:0000313" key="2">
    <source>
        <dbReference type="Proteomes" id="UP000828390"/>
    </source>
</evidence>
<dbReference type="EMBL" id="JAIWYP010000001">
    <property type="protein sequence ID" value="KAH3889408.1"/>
    <property type="molecule type" value="Genomic_DNA"/>
</dbReference>
<organism evidence="1 2">
    <name type="scientific">Dreissena polymorpha</name>
    <name type="common">Zebra mussel</name>
    <name type="synonym">Mytilus polymorpha</name>
    <dbReference type="NCBI Taxonomy" id="45954"/>
    <lineage>
        <taxon>Eukaryota</taxon>
        <taxon>Metazoa</taxon>
        <taxon>Spiralia</taxon>
        <taxon>Lophotrochozoa</taxon>
        <taxon>Mollusca</taxon>
        <taxon>Bivalvia</taxon>
        <taxon>Autobranchia</taxon>
        <taxon>Heteroconchia</taxon>
        <taxon>Euheterodonta</taxon>
        <taxon>Imparidentia</taxon>
        <taxon>Neoheterodontei</taxon>
        <taxon>Myida</taxon>
        <taxon>Dreissenoidea</taxon>
        <taxon>Dreissenidae</taxon>
        <taxon>Dreissena</taxon>
    </lineage>
</organism>
<dbReference type="Proteomes" id="UP000828390">
    <property type="component" value="Unassembled WGS sequence"/>
</dbReference>
<reference evidence="1" key="2">
    <citation type="submission" date="2020-11" db="EMBL/GenBank/DDBJ databases">
        <authorList>
            <person name="McCartney M.A."/>
            <person name="Auch B."/>
            <person name="Kono T."/>
            <person name="Mallez S."/>
            <person name="Becker A."/>
            <person name="Gohl D.M."/>
            <person name="Silverstein K.A.T."/>
            <person name="Koren S."/>
            <person name="Bechman K.B."/>
            <person name="Herman A."/>
            <person name="Abrahante J.E."/>
            <person name="Garbe J."/>
        </authorList>
    </citation>
    <scope>NUCLEOTIDE SEQUENCE</scope>
    <source>
        <strain evidence="1">Duluth1</strain>
        <tissue evidence="1">Whole animal</tissue>
    </source>
</reference>